<dbReference type="GO" id="GO:0005829">
    <property type="term" value="C:cytosol"/>
    <property type="evidence" value="ECO:0007669"/>
    <property type="project" value="TreeGrafter"/>
</dbReference>
<feature type="binding site" evidence="15">
    <location>
        <begin position="32"/>
        <end position="39"/>
    </location>
    <ligand>
        <name>ATP</name>
        <dbReference type="ChEBI" id="CHEBI:30616"/>
    </ligand>
</feature>
<evidence type="ECO:0000313" key="18">
    <source>
        <dbReference type="EMBL" id="OHB01325.1"/>
    </source>
</evidence>
<sequence length="977" mass="111979">MITKKFKEEYAKLNPKQKEVVDAIEGPVMVVAGPGTGKTTILTLRIANILLKTDTPPSGILALTFTEAGAKAMRVKLRKIIGNRALEVPIHTFHGFAASVIAEFQDHFAHLSKSKQITDIETEQLLRNILNEKKFNKLRPIGDPDFYIAKIIGAISDAKQEAWTPEILKSFAQDEIERIKNSPDSISTRGKSKGGLKAEALTHIKKAERTILFADVYENYEKKKTEERKIDFDDLIFELLQALRKDELLLQSLQEKFLYILLDEHQDTNDAQNLIVKTIADFFETPNLFVVGDEKQAIYRFQGASIENFLNFQKTWDQMKIISLVDNYRSHQYILDTSFKMIEQNYKEGEHFDLRTKLKSGTKEVANPLDLVIAPNLETEETYLVKNLQKILKESKDSSIAIIVRKNSEVAKIFSILEANDIPAKAERGANIFSHPVGALYFSLLDFFRDPGNIEALAQTLVSGLWDLDFAKQTRLIKLIKSGKMAEIEKEIPILFKIQKKLTDTAPLEFLYLVADLSGFTHMVICSPIGTEVWRGIISLAEDLTKTEKIEDPKILIEALLAYKKSAERRTIKINTGQALSQITIMTAHSSKGLEFDYVFLPYAVEESWIKKNHNSYFVLPKEKKMDDNIRDERRLFYVGLTRAKKHVSISFHNEDNLGKVMTPLRFIDELDQNFIKKIKLEKTNKVNIKRNLTKIEAKQNQEKIEYAKQVLLEKGLSVTALNHFMDCPNKFFYKSILKIPEAPNANSEKGNAMHEAMSNIWQSKNKKIKQIEKIIIDTVNEYFRYSLLPLLEKETVLEELVADAPIVALALVEHFKEAGKVSTESWVENYFSYQSSIKNSEKIEIKLHGKLDVIREQENKIFIYDYKTRKSLSLNAIKGETANGDDNYFRQLIFYKILLEESSKFKNKFIEPALIFIKPDSNGRCPIVSLPIENTDTERVKNEITNLIKNVWSGDFLTNICDDKDCQYCGYRKLLT</sequence>
<dbReference type="InterPro" id="IPR011335">
    <property type="entry name" value="Restrct_endonuc-II-like"/>
</dbReference>
<dbReference type="SUPFAM" id="SSF52980">
    <property type="entry name" value="Restriction endonuclease-like"/>
    <property type="match status" value="1"/>
</dbReference>
<keyword evidence="6 15" id="KW-0347">Helicase</keyword>
<dbReference type="GO" id="GO:0003677">
    <property type="term" value="F:DNA binding"/>
    <property type="evidence" value="ECO:0007669"/>
    <property type="project" value="UniProtKB-KW"/>
</dbReference>
<keyword evidence="2" id="KW-0540">Nuclease</keyword>
<evidence type="ECO:0000256" key="2">
    <source>
        <dbReference type="ARBA" id="ARBA00022722"/>
    </source>
</evidence>
<organism evidence="18 19">
    <name type="scientific">Candidatus Zambryskibacteria bacterium RIFCSPLOWO2_01_FULL_35_19</name>
    <dbReference type="NCBI Taxonomy" id="1802757"/>
    <lineage>
        <taxon>Bacteria</taxon>
        <taxon>Candidatus Zambryskiibacteriota</taxon>
    </lineage>
</organism>
<evidence type="ECO:0000259" key="16">
    <source>
        <dbReference type="PROSITE" id="PS51198"/>
    </source>
</evidence>
<dbReference type="SUPFAM" id="SSF52540">
    <property type="entry name" value="P-loop containing nucleoside triphosphate hydrolases"/>
    <property type="match status" value="1"/>
</dbReference>
<dbReference type="EMBL" id="MHWA01000015">
    <property type="protein sequence ID" value="OHB01325.1"/>
    <property type="molecule type" value="Genomic_DNA"/>
</dbReference>
<evidence type="ECO:0000256" key="6">
    <source>
        <dbReference type="ARBA" id="ARBA00022806"/>
    </source>
</evidence>
<keyword evidence="10" id="KW-0234">DNA repair</keyword>
<dbReference type="InterPro" id="IPR038726">
    <property type="entry name" value="PDDEXK_AddAB-type"/>
</dbReference>
<evidence type="ECO:0000256" key="13">
    <source>
        <dbReference type="ARBA" id="ARBA00034808"/>
    </source>
</evidence>
<proteinExistence type="inferred from homology"/>
<dbReference type="Gene3D" id="3.40.50.300">
    <property type="entry name" value="P-loop containing nucleotide triphosphate hydrolases"/>
    <property type="match status" value="3"/>
</dbReference>
<dbReference type="GO" id="GO:0005524">
    <property type="term" value="F:ATP binding"/>
    <property type="evidence" value="ECO:0007669"/>
    <property type="project" value="UniProtKB-UniRule"/>
</dbReference>
<keyword evidence="3 15" id="KW-0547">Nucleotide-binding</keyword>
<protein>
    <recommendedName>
        <fullName evidence="13">DNA 3'-5' helicase</fullName>
        <ecNumber evidence="13">5.6.2.4</ecNumber>
    </recommendedName>
</protein>
<dbReference type="AlphaFoldDB" id="A0A1G2TVH2"/>
<dbReference type="GO" id="GO:0043138">
    <property type="term" value="F:3'-5' DNA helicase activity"/>
    <property type="evidence" value="ECO:0007669"/>
    <property type="project" value="UniProtKB-EC"/>
</dbReference>
<dbReference type="Pfam" id="PF00580">
    <property type="entry name" value="UvrD-helicase"/>
    <property type="match status" value="1"/>
</dbReference>
<dbReference type="Proteomes" id="UP000178404">
    <property type="component" value="Unassembled WGS sequence"/>
</dbReference>
<dbReference type="EC" id="5.6.2.4" evidence="13"/>
<evidence type="ECO:0000256" key="10">
    <source>
        <dbReference type="ARBA" id="ARBA00023204"/>
    </source>
</evidence>
<dbReference type="PROSITE" id="PS51217">
    <property type="entry name" value="UVRD_HELICASE_CTER"/>
    <property type="match status" value="1"/>
</dbReference>
<dbReference type="Pfam" id="PF12705">
    <property type="entry name" value="PDDEXK_1"/>
    <property type="match status" value="1"/>
</dbReference>
<keyword evidence="5 15" id="KW-0378">Hydrolase</keyword>
<evidence type="ECO:0000256" key="4">
    <source>
        <dbReference type="ARBA" id="ARBA00022763"/>
    </source>
</evidence>
<evidence type="ECO:0000256" key="3">
    <source>
        <dbReference type="ARBA" id="ARBA00022741"/>
    </source>
</evidence>
<reference evidence="18 19" key="1">
    <citation type="journal article" date="2016" name="Nat. Commun.">
        <title>Thousands of microbial genomes shed light on interconnected biogeochemical processes in an aquifer system.</title>
        <authorList>
            <person name="Anantharaman K."/>
            <person name="Brown C.T."/>
            <person name="Hug L.A."/>
            <person name="Sharon I."/>
            <person name="Castelle C.J."/>
            <person name="Probst A.J."/>
            <person name="Thomas B.C."/>
            <person name="Singh A."/>
            <person name="Wilkins M.J."/>
            <person name="Karaoz U."/>
            <person name="Brodie E.L."/>
            <person name="Williams K.H."/>
            <person name="Hubbard S.S."/>
            <person name="Banfield J.F."/>
        </authorList>
    </citation>
    <scope>NUCLEOTIDE SEQUENCE [LARGE SCALE GENOMIC DNA]</scope>
</reference>
<comment type="catalytic activity">
    <reaction evidence="12">
        <text>Couples ATP hydrolysis with the unwinding of duplex DNA by translocating in the 3'-5' direction.</text>
        <dbReference type="EC" id="5.6.2.4"/>
    </reaction>
</comment>
<evidence type="ECO:0000256" key="9">
    <source>
        <dbReference type="ARBA" id="ARBA00023125"/>
    </source>
</evidence>
<evidence type="ECO:0000256" key="5">
    <source>
        <dbReference type="ARBA" id="ARBA00022801"/>
    </source>
</evidence>
<dbReference type="InterPro" id="IPR027417">
    <property type="entry name" value="P-loop_NTPase"/>
</dbReference>
<gene>
    <name evidence="18" type="ORF">A3A90_00410</name>
</gene>
<keyword evidence="4" id="KW-0227">DNA damage</keyword>
<evidence type="ECO:0000259" key="17">
    <source>
        <dbReference type="PROSITE" id="PS51217"/>
    </source>
</evidence>
<keyword evidence="11" id="KW-0413">Isomerase</keyword>
<feature type="domain" description="UvrD-like helicase C-terminal" evidence="17">
    <location>
        <begin position="332"/>
        <end position="593"/>
    </location>
</feature>
<evidence type="ECO:0000256" key="14">
    <source>
        <dbReference type="ARBA" id="ARBA00048988"/>
    </source>
</evidence>
<dbReference type="Pfam" id="PF13361">
    <property type="entry name" value="UvrD_C"/>
    <property type="match status" value="2"/>
</dbReference>
<evidence type="ECO:0000256" key="7">
    <source>
        <dbReference type="ARBA" id="ARBA00022839"/>
    </source>
</evidence>
<dbReference type="InterPro" id="IPR014017">
    <property type="entry name" value="DNA_helicase_UvrD-like_C"/>
</dbReference>
<evidence type="ECO:0000256" key="8">
    <source>
        <dbReference type="ARBA" id="ARBA00022840"/>
    </source>
</evidence>
<dbReference type="GO" id="GO:0004527">
    <property type="term" value="F:exonuclease activity"/>
    <property type="evidence" value="ECO:0007669"/>
    <property type="project" value="UniProtKB-KW"/>
</dbReference>
<comment type="caution">
    <text evidence="18">The sequence shown here is derived from an EMBL/GenBank/DDBJ whole genome shotgun (WGS) entry which is preliminary data.</text>
</comment>
<evidence type="ECO:0000256" key="12">
    <source>
        <dbReference type="ARBA" id="ARBA00034617"/>
    </source>
</evidence>
<dbReference type="InterPro" id="IPR000212">
    <property type="entry name" value="DNA_helicase_UvrD/REP"/>
</dbReference>
<evidence type="ECO:0000256" key="15">
    <source>
        <dbReference type="PROSITE-ProRule" id="PRU00560"/>
    </source>
</evidence>
<dbReference type="PANTHER" id="PTHR11070">
    <property type="entry name" value="UVRD / RECB / PCRA DNA HELICASE FAMILY MEMBER"/>
    <property type="match status" value="1"/>
</dbReference>
<keyword evidence="9" id="KW-0238">DNA-binding</keyword>
<dbReference type="Gene3D" id="1.10.10.160">
    <property type="match status" value="1"/>
</dbReference>
<evidence type="ECO:0000256" key="1">
    <source>
        <dbReference type="ARBA" id="ARBA00009922"/>
    </source>
</evidence>
<dbReference type="Gene3D" id="3.90.320.10">
    <property type="match status" value="1"/>
</dbReference>
<dbReference type="GO" id="GO:0000725">
    <property type="term" value="P:recombinational repair"/>
    <property type="evidence" value="ECO:0007669"/>
    <property type="project" value="TreeGrafter"/>
</dbReference>
<dbReference type="PANTHER" id="PTHR11070:SF63">
    <property type="entry name" value="DNA HELICASE IV"/>
    <property type="match status" value="1"/>
</dbReference>
<name>A0A1G2TVH2_9BACT</name>
<feature type="domain" description="UvrD-like helicase ATP-binding" evidence="16">
    <location>
        <begin position="11"/>
        <end position="331"/>
    </location>
</feature>
<comment type="similarity">
    <text evidence="1">Belongs to the helicase family. UvrD subfamily.</text>
</comment>
<dbReference type="InterPro" id="IPR011604">
    <property type="entry name" value="PDDEXK-like_dom_sf"/>
</dbReference>
<comment type="catalytic activity">
    <reaction evidence="14">
        <text>ATP + H2O = ADP + phosphate + H(+)</text>
        <dbReference type="Rhea" id="RHEA:13065"/>
        <dbReference type="ChEBI" id="CHEBI:15377"/>
        <dbReference type="ChEBI" id="CHEBI:15378"/>
        <dbReference type="ChEBI" id="CHEBI:30616"/>
        <dbReference type="ChEBI" id="CHEBI:43474"/>
        <dbReference type="ChEBI" id="CHEBI:456216"/>
        <dbReference type="EC" id="5.6.2.4"/>
    </reaction>
</comment>
<evidence type="ECO:0000313" key="19">
    <source>
        <dbReference type="Proteomes" id="UP000178404"/>
    </source>
</evidence>
<keyword evidence="7" id="KW-0269">Exonuclease</keyword>
<dbReference type="CDD" id="cd17932">
    <property type="entry name" value="DEXQc_UvrD"/>
    <property type="match status" value="1"/>
</dbReference>
<dbReference type="InterPro" id="IPR013986">
    <property type="entry name" value="DExx_box_DNA_helicase_dom_sf"/>
</dbReference>
<dbReference type="InterPro" id="IPR014016">
    <property type="entry name" value="UvrD-like_ATP-bd"/>
</dbReference>
<dbReference type="PROSITE" id="PS51198">
    <property type="entry name" value="UVRD_HELICASE_ATP_BIND"/>
    <property type="match status" value="1"/>
</dbReference>
<accession>A0A1G2TVH2</accession>
<evidence type="ECO:0000256" key="11">
    <source>
        <dbReference type="ARBA" id="ARBA00023235"/>
    </source>
</evidence>
<keyword evidence="8 15" id="KW-0067">ATP-binding</keyword>
<dbReference type="Gene3D" id="1.10.486.10">
    <property type="entry name" value="PCRA, domain 4"/>
    <property type="match status" value="1"/>
</dbReference>